<keyword evidence="3" id="KW-1185">Reference proteome</keyword>
<comment type="caution">
    <text evidence="2">The sequence shown here is derived from an EMBL/GenBank/DDBJ whole genome shotgun (WGS) entry which is preliminary data.</text>
</comment>
<dbReference type="VEuPathDB" id="TriTrypDB:TM35_000231990"/>
<gene>
    <name evidence="2" type="ORF">TM35_000231990</name>
</gene>
<feature type="compositionally biased region" description="Low complexity" evidence="1">
    <location>
        <begin position="31"/>
        <end position="61"/>
    </location>
</feature>
<dbReference type="RefSeq" id="XP_028881294.1">
    <property type="nucleotide sequence ID" value="XM_029027439.1"/>
</dbReference>
<protein>
    <submittedName>
        <fullName evidence="2">Uncharacterized protein</fullName>
    </submittedName>
</protein>
<evidence type="ECO:0000313" key="2">
    <source>
        <dbReference type="EMBL" id="ORC87228.1"/>
    </source>
</evidence>
<accession>A0A1X0NRQ4</accession>
<dbReference type="Proteomes" id="UP000192257">
    <property type="component" value="Unassembled WGS sequence"/>
</dbReference>
<feature type="region of interest" description="Disordered" evidence="1">
    <location>
        <begin position="214"/>
        <end position="242"/>
    </location>
</feature>
<dbReference type="EMBL" id="NBCO01000023">
    <property type="protein sequence ID" value="ORC87228.1"/>
    <property type="molecule type" value="Genomic_DNA"/>
</dbReference>
<feature type="compositionally biased region" description="Acidic residues" evidence="1">
    <location>
        <begin position="221"/>
        <end position="237"/>
    </location>
</feature>
<proteinExistence type="predicted"/>
<feature type="region of interest" description="Disordered" evidence="1">
    <location>
        <begin position="1"/>
        <end position="78"/>
    </location>
</feature>
<dbReference type="AlphaFoldDB" id="A0A1X0NRQ4"/>
<feature type="compositionally biased region" description="Polar residues" evidence="1">
    <location>
        <begin position="62"/>
        <end position="78"/>
    </location>
</feature>
<organism evidence="2 3">
    <name type="scientific">Trypanosoma theileri</name>
    <dbReference type="NCBI Taxonomy" id="67003"/>
    <lineage>
        <taxon>Eukaryota</taxon>
        <taxon>Discoba</taxon>
        <taxon>Euglenozoa</taxon>
        <taxon>Kinetoplastea</taxon>
        <taxon>Metakinetoplastina</taxon>
        <taxon>Trypanosomatida</taxon>
        <taxon>Trypanosomatidae</taxon>
        <taxon>Trypanosoma</taxon>
    </lineage>
</organism>
<dbReference type="GeneID" id="39987219"/>
<reference evidence="2 3" key="1">
    <citation type="submission" date="2017-03" db="EMBL/GenBank/DDBJ databases">
        <title>An alternative strategy for trypanosome survival in the mammalian bloodstream revealed through genome and transcriptome analysis of the ubiquitous bovine parasite Trypanosoma (Megatrypanum) theileri.</title>
        <authorList>
            <person name="Kelly S."/>
            <person name="Ivens A."/>
            <person name="Mott A."/>
            <person name="O'Neill E."/>
            <person name="Emms D."/>
            <person name="Macleod O."/>
            <person name="Voorheis P."/>
            <person name="Matthews J."/>
            <person name="Matthews K."/>
            <person name="Carrington M."/>
        </authorList>
    </citation>
    <scope>NUCLEOTIDE SEQUENCE [LARGE SCALE GENOMIC DNA]</scope>
    <source>
        <strain evidence="2">Edinburgh</strain>
    </source>
</reference>
<evidence type="ECO:0000256" key="1">
    <source>
        <dbReference type="SAM" id="MobiDB-lite"/>
    </source>
</evidence>
<name>A0A1X0NRQ4_9TRYP</name>
<sequence length="558" mass="65003">MSRRTEREREEERRHLVSTWPLQPLDPPTEIPTSHSVSSSIGISGLEGTSPQSPHQLPSLSKTPPATTVDTNTFHTKETPVTVTLPHLYRGNSDKVQSPLLEIKAKTQRREIPSYNVRTVVRRENHPLWSPSIKVQLQYLFGNNISHIHSSPSEKHKADKRLLESSEDPRLHTFEAAKCSQSTIDRMPPKMVKDSNHIKRIIPTKIAVKALESDAAHQKEELDENEPLPKEEEEEEENQKKEKWVYLGPREFATLFSLLLRDECVARQAIVEEERYEAISTLPLPPCASPETLHPALVTGCKEISLTEEILRRELLTEEASEIAPLWDLFIYEHRCFVMGTAPLKKYLQKWLWLYRGRKMRQHARLERLFTQEFTSRNEITMEYWESQQQLFTALTTVMEQLYRTAVERLQICTQYAHGVAYIHMQEHLERFPLLYGAVMSKTFVCGRISGLTLFKQLDLLEQHDRWQIMRIEEGERIGVSCTMLREELVDFTEIEDRLLIVNEEATACMQLRFRLLAARERCHRREWEIVEACERELDLEPAIKAIVASNEEEEPWN</sequence>
<feature type="compositionally biased region" description="Basic and acidic residues" evidence="1">
    <location>
        <begin position="1"/>
        <end position="15"/>
    </location>
</feature>
<dbReference type="OrthoDB" id="264300at2759"/>
<evidence type="ECO:0000313" key="3">
    <source>
        <dbReference type="Proteomes" id="UP000192257"/>
    </source>
</evidence>